<accession>A0A3Q0IUD3</accession>
<feature type="compositionally biased region" description="Low complexity" evidence="1">
    <location>
        <begin position="73"/>
        <end position="83"/>
    </location>
</feature>
<feature type="compositionally biased region" description="Basic and acidic residues" evidence="1">
    <location>
        <begin position="149"/>
        <end position="180"/>
    </location>
</feature>
<feature type="compositionally biased region" description="Basic and acidic residues" evidence="1">
    <location>
        <begin position="988"/>
        <end position="1005"/>
    </location>
</feature>
<feature type="region of interest" description="Disordered" evidence="1">
    <location>
        <begin position="325"/>
        <end position="354"/>
    </location>
</feature>
<feature type="region of interest" description="Disordered" evidence="1">
    <location>
        <begin position="46"/>
        <end position="102"/>
    </location>
</feature>
<feature type="compositionally biased region" description="Low complexity" evidence="1">
    <location>
        <begin position="617"/>
        <end position="633"/>
    </location>
</feature>
<feature type="compositionally biased region" description="Basic residues" evidence="1">
    <location>
        <begin position="500"/>
        <end position="616"/>
    </location>
</feature>
<evidence type="ECO:0000256" key="1">
    <source>
        <dbReference type="SAM" id="MobiDB-lite"/>
    </source>
</evidence>
<dbReference type="KEGG" id="dci:103509864"/>
<feature type="region of interest" description="Disordered" evidence="1">
    <location>
        <begin position="980"/>
        <end position="1046"/>
    </location>
</feature>
<name>A0A3Q0IUD3_DIACI</name>
<reference evidence="3" key="1">
    <citation type="submission" date="2025-08" db="UniProtKB">
        <authorList>
            <consortium name="RefSeq"/>
        </authorList>
    </citation>
    <scope>IDENTIFICATION</scope>
</reference>
<sequence>MSPVVPPPSAIPPVPSVIASMPSAIPQMPSEIPPVPSAIHPMGLVPPPVPTPVPAVSESPQQYDPIPDNSRYSPTSMSVGSSSPELDEIPLPPNMFLDEPKPKHSSELVSLFSEETRMSASSDKVSNSAFAKEAKPSSATAAEPTASKWDFERGESKKYHFENVGHRWSKREEEEKDRSPVKVVKSPAESRWTKREKEEVKEERTEKSPVKVVKSPAETKVMDMFADEPKVEAKPLEAVKPLTMSLAPKALPAKVASPKMASPSQSGNQRSIMLSLNQSKLKKISTNIFEQYESEEEEGEIRERSDEKRATLEELKLEAKLWEEEQKRQEKLEKRAEQPAPAKSKDDKDKTSEILAKVEREAQKIKRLIEAEECGDRNLQDAPALGKVGDTPGEPATPGGFKLFIKNFANSHNFVERNPDDPQPPETNLKPFQHDLENVTSEDTFDNDSNRSPFVGSSQPGQDFPPLVRAGSEDRRPRSPVPPATSKFPRFQPRSPERRRSPRRRRSRSKSPGRKRSKSPSARRRRSTSRDRDRRRRGRRTVSKDRSKRLSPGHGRRRSRSKSPGRRRSRSPGHRRSRSPGHRRRYSRSPRRRRGHSRSPRRSRSPSKYKKRHSHSRSPLSRPTASPSRPGVRSPRRSTSRGPHSPSRGGAGASRTLRSSSRDPRGPRSPSRDPRGPRSPARGPRSPRRDPRGPRSPEQEYVGSSGHAIPVYSDALPQLADSTMISPSDPLGHPSTTGSNSPKRMSLDDRIRNELGHMTGGAPQDMAQHMGQPMGQHGHSMGQPGPGYYPYEQYHHGYQIPVAGPMGGGGYCEWPNSVVGPAPGPEQYPGASHVVQMGNMLRVVPSEYPQASQPGMPGASMNPAPMKVTEKKTRSFKVTETVSQSHLDTGEEDIQGHQKEDEVIQGLQDEVDEQYPKTVPKGSPRATVGEGPGPNLPAVADPGVPAIGGQGHPDTGEDTPGHREEDEEKIFKVTKAVSQGHLDTGEDIQGHQDGKSRPSGHEKILKVTKTVSQGHLDTGEDIQGHQEEDEVIQGHQDGKSRSTSVM</sequence>
<dbReference type="RefSeq" id="XP_026679877.1">
    <property type="nucleotide sequence ID" value="XM_026824076.1"/>
</dbReference>
<feature type="compositionally biased region" description="Low complexity" evidence="1">
    <location>
        <begin position="136"/>
        <end position="148"/>
    </location>
</feature>
<evidence type="ECO:0000313" key="2">
    <source>
        <dbReference type="Proteomes" id="UP000079169"/>
    </source>
</evidence>
<dbReference type="Proteomes" id="UP000079169">
    <property type="component" value="Unplaced"/>
</dbReference>
<feature type="compositionally biased region" description="Polar residues" evidence="1">
    <location>
        <begin position="262"/>
        <end position="274"/>
    </location>
</feature>
<feature type="compositionally biased region" description="Polar residues" evidence="1">
    <location>
        <begin position="118"/>
        <end position="129"/>
    </location>
</feature>
<feature type="region of interest" description="Disordered" evidence="1">
    <location>
        <begin position="915"/>
        <end position="967"/>
    </location>
</feature>
<proteinExistence type="predicted"/>
<feature type="compositionally biased region" description="Basic and acidic residues" evidence="1">
    <location>
        <begin position="687"/>
        <end position="698"/>
    </location>
</feature>
<feature type="compositionally biased region" description="Basic and acidic residues" evidence="1">
    <location>
        <begin position="191"/>
        <end position="209"/>
    </location>
</feature>
<feature type="region of interest" description="Disordered" evidence="1">
    <location>
        <begin position="869"/>
        <end position="897"/>
    </location>
</feature>
<feature type="compositionally biased region" description="Low complexity" evidence="1">
    <location>
        <begin position="640"/>
        <end position="659"/>
    </location>
</feature>
<keyword evidence="2" id="KW-1185">Reference proteome</keyword>
<evidence type="ECO:0000313" key="3">
    <source>
        <dbReference type="RefSeq" id="XP_026679877.1"/>
    </source>
</evidence>
<dbReference type="AlphaFoldDB" id="A0A3Q0IUD3"/>
<feature type="compositionally biased region" description="Polar residues" evidence="1">
    <location>
        <begin position="734"/>
        <end position="743"/>
    </location>
</feature>
<feature type="region of interest" description="Disordered" evidence="1">
    <location>
        <begin position="413"/>
        <end position="746"/>
    </location>
</feature>
<dbReference type="GeneID" id="103509864"/>
<feature type="region of interest" description="Disordered" evidence="1">
    <location>
        <begin position="374"/>
        <end position="401"/>
    </location>
</feature>
<feature type="compositionally biased region" description="Polar residues" evidence="1">
    <location>
        <begin position="876"/>
        <end position="887"/>
    </location>
</feature>
<gene>
    <name evidence="3" type="primary">LOC103509864</name>
</gene>
<dbReference type="PaxDb" id="121845-A0A3Q0IUD3"/>
<feature type="compositionally biased region" description="Basic and acidic residues" evidence="1">
    <location>
        <begin position="660"/>
        <end position="676"/>
    </location>
</feature>
<feature type="region of interest" description="Disordered" evidence="1">
    <location>
        <begin position="115"/>
        <end position="214"/>
    </location>
</feature>
<dbReference type="STRING" id="121845.A0A3Q0IUD3"/>
<feature type="region of interest" description="Disordered" evidence="1">
    <location>
        <begin position="290"/>
        <end position="309"/>
    </location>
</feature>
<protein>
    <submittedName>
        <fullName evidence="3">Serine/arginine repetitive matrix protein 2-like</fullName>
    </submittedName>
</protein>
<organism evidence="2 3">
    <name type="scientific">Diaphorina citri</name>
    <name type="common">Asian citrus psyllid</name>
    <dbReference type="NCBI Taxonomy" id="121845"/>
    <lineage>
        <taxon>Eukaryota</taxon>
        <taxon>Metazoa</taxon>
        <taxon>Ecdysozoa</taxon>
        <taxon>Arthropoda</taxon>
        <taxon>Hexapoda</taxon>
        <taxon>Insecta</taxon>
        <taxon>Pterygota</taxon>
        <taxon>Neoptera</taxon>
        <taxon>Paraneoptera</taxon>
        <taxon>Hemiptera</taxon>
        <taxon>Sternorrhyncha</taxon>
        <taxon>Psylloidea</taxon>
        <taxon>Psyllidae</taxon>
        <taxon>Diaphorininae</taxon>
        <taxon>Diaphorina</taxon>
    </lineage>
</organism>
<feature type="compositionally biased region" description="Polar residues" evidence="1">
    <location>
        <begin position="450"/>
        <end position="461"/>
    </location>
</feature>
<feature type="region of interest" description="Disordered" evidence="1">
    <location>
        <begin position="253"/>
        <end position="274"/>
    </location>
</feature>